<evidence type="ECO:0008006" key="5">
    <source>
        <dbReference type="Google" id="ProtNLM"/>
    </source>
</evidence>
<keyword evidence="2" id="KW-0732">Signal</keyword>
<feature type="region of interest" description="Disordered" evidence="1">
    <location>
        <begin position="67"/>
        <end position="99"/>
    </location>
</feature>
<dbReference type="EMBL" id="KZ772677">
    <property type="protein sequence ID" value="PTQ48375.1"/>
    <property type="molecule type" value="Genomic_DNA"/>
</dbReference>
<evidence type="ECO:0000313" key="3">
    <source>
        <dbReference type="EMBL" id="PTQ48375.1"/>
    </source>
</evidence>
<evidence type="ECO:0000313" key="4">
    <source>
        <dbReference type="Proteomes" id="UP000244005"/>
    </source>
</evidence>
<dbReference type="AlphaFoldDB" id="A0A2R6XQJ0"/>
<protein>
    <recommendedName>
        <fullName evidence="5">Secreted protein</fullName>
    </recommendedName>
</protein>
<accession>A0A2R6XQJ0</accession>
<evidence type="ECO:0000256" key="2">
    <source>
        <dbReference type="SAM" id="SignalP"/>
    </source>
</evidence>
<reference evidence="4" key="1">
    <citation type="journal article" date="2017" name="Cell">
        <title>Insights into land plant evolution garnered from the Marchantia polymorpha genome.</title>
        <authorList>
            <person name="Bowman J.L."/>
            <person name="Kohchi T."/>
            <person name="Yamato K.T."/>
            <person name="Jenkins J."/>
            <person name="Shu S."/>
            <person name="Ishizaki K."/>
            <person name="Yamaoka S."/>
            <person name="Nishihama R."/>
            <person name="Nakamura Y."/>
            <person name="Berger F."/>
            <person name="Adam C."/>
            <person name="Aki S.S."/>
            <person name="Althoff F."/>
            <person name="Araki T."/>
            <person name="Arteaga-Vazquez M.A."/>
            <person name="Balasubrmanian S."/>
            <person name="Barry K."/>
            <person name="Bauer D."/>
            <person name="Boehm C.R."/>
            <person name="Briginshaw L."/>
            <person name="Caballero-Perez J."/>
            <person name="Catarino B."/>
            <person name="Chen F."/>
            <person name="Chiyoda S."/>
            <person name="Chovatia M."/>
            <person name="Davies K.M."/>
            <person name="Delmans M."/>
            <person name="Demura T."/>
            <person name="Dierschke T."/>
            <person name="Dolan L."/>
            <person name="Dorantes-Acosta A.E."/>
            <person name="Eklund D.M."/>
            <person name="Florent S.N."/>
            <person name="Flores-Sandoval E."/>
            <person name="Fujiyama A."/>
            <person name="Fukuzawa H."/>
            <person name="Galik B."/>
            <person name="Grimanelli D."/>
            <person name="Grimwood J."/>
            <person name="Grossniklaus U."/>
            <person name="Hamada T."/>
            <person name="Haseloff J."/>
            <person name="Hetherington A.J."/>
            <person name="Higo A."/>
            <person name="Hirakawa Y."/>
            <person name="Hundley H.N."/>
            <person name="Ikeda Y."/>
            <person name="Inoue K."/>
            <person name="Inoue S.I."/>
            <person name="Ishida S."/>
            <person name="Jia Q."/>
            <person name="Kakita M."/>
            <person name="Kanazawa T."/>
            <person name="Kawai Y."/>
            <person name="Kawashima T."/>
            <person name="Kennedy M."/>
            <person name="Kinose K."/>
            <person name="Kinoshita T."/>
            <person name="Kohara Y."/>
            <person name="Koide E."/>
            <person name="Komatsu K."/>
            <person name="Kopischke S."/>
            <person name="Kubo M."/>
            <person name="Kyozuka J."/>
            <person name="Lagercrantz U."/>
            <person name="Lin S.S."/>
            <person name="Lindquist E."/>
            <person name="Lipzen A.M."/>
            <person name="Lu C.W."/>
            <person name="De Luna E."/>
            <person name="Martienssen R.A."/>
            <person name="Minamino N."/>
            <person name="Mizutani M."/>
            <person name="Mizutani M."/>
            <person name="Mochizuki N."/>
            <person name="Monte I."/>
            <person name="Mosher R."/>
            <person name="Nagasaki H."/>
            <person name="Nakagami H."/>
            <person name="Naramoto S."/>
            <person name="Nishitani K."/>
            <person name="Ohtani M."/>
            <person name="Okamoto T."/>
            <person name="Okumura M."/>
            <person name="Phillips J."/>
            <person name="Pollak B."/>
            <person name="Reinders A."/>
            <person name="Rovekamp M."/>
            <person name="Sano R."/>
            <person name="Sawa S."/>
            <person name="Schmid M.W."/>
            <person name="Shirakawa M."/>
            <person name="Solano R."/>
            <person name="Spunde A."/>
            <person name="Suetsugu N."/>
            <person name="Sugano S."/>
            <person name="Sugiyama A."/>
            <person name="Sun R."/>
            <person name="Suzuki Y."/>
            <person name="Takenaka M."/>
            <person name="Takezawa D."/>
            <person name="Tomogane H."/>
            <person name="Tsuzuki M."/>
            <person name="Ueda T."/>
            <person name="Umeda M."/>
            <person name="Ward J.M."/>
            <person name="Watanabe Y."/>
            <person name="Yazaki K."/>
            <person name="Yokoyama R."/>
            <person name="Yoshitake Y."/>
            <person name="Yotsui I."/>
            <person name="Zachgo S."/>
            <person name="Schmutz J."/>
        </authorList>
    </citation>
    <scope>NUCLEOTIDE SEQUENCE [LARGE SCALE GENOMIC DNA]</scope>
    <source>
        <strain evidence="4">Tak-1</strain>
    </source>
</reference>
<feature type="compositionally biased region" description="Polar residues" evidence="1">
    <location>
        <begin position="83"/>
        <end position="99"/>
    </location>
</feature>
<gene>
    <name evidence="3" type="ORF">MARPO_0005s0046</name>
</gene>
<proteinExistence type="predicted"/>
<dbReference type="Proteomes" id="UP000244005">
    <property type="component" value="Unassembled WGS sequence"/>
</dbReference>
<organism evidence="3 4">
    <name type="scientific">Marchantia polymorpha</name>
    <name type="common">Common liverwort</name>
    <name type="synonym">Marchantia aquatica</name>
    <dbReference type="NCBI Taxonomy" id="3197"/>
    <lineage>
        <taxon>Eukaryota</taxon>
        <taxon>Viridiplantae</taxon>
        <taxon>Streptophyta</taxon>
        <taxon>Embryophyta</taxon>
        <taxon>Marchantiophyta</taxon>
        <taxon>Marchantiopsida</taxon>
        <taxon>Marchantiidae</taxon>
        <taxon>Marchantiales</taxon>
        <taxon>Marchantiaceae</taxon>
        <taxon>Marchantia</taxon>
    </lineage>
</organism>
<feature type="chain" id="PRO_5015339954" description="Secreted protein" evidence="2">
    <location>
        <begin position="26"/>
        <end position="99"/>
    </location>
</feature>
<evidence type="ECO:0000256" key="1">
    <source>
        <dbReference type="SAM" id="MobiDB-lite"/>
    </source>
</evidence>
<feature type="signal peptide" evidence="2">
    <location>
        <begin position="1"/>
        <end position="25"/>
    </location>
</feature>
<name>A0A2R6XQJ0_MARPO</name>
<keyword evidence="4" id="KW-1185">Reference proteome</keyword>
<sequence length="99" mass="11502">MCLKKRRIVPFKFLLLSTIMHPLSSHSTRVPSRSVFVRLFISRFNFTSCFTIVDYLRSRSAAVLKRKTRETSSHRVPEILVQNPKSSANSSSNLKEFRK</sequence>